<organism evidence="3 4">
    <name type="scientific">Saccharomonospora azurea NA-128</name>
    <dbReference type="NCBI Taxonomy" id="882081"/>
    <lineage>
        <taxon>Bacteria</taxon>
        <taxon>Bacillati</taxon>
        <taxon>Actinomycetota</taxon>
        <taxon>Actinomycetes</taxon>
        <taxon>Pseudonocardiales</taxon>
        <taxon>Pseudonocardiaceae</taxon>
        <taxon>Saccharomonospora</taxon>
    </lineage>
</organism>
<dbReference type="InterPro" id="IPR011047">
    <property type="entry name" value="Quinoprotein_ADH-like_sf"/>
</dbReference>
<keyword evidence="2" id="KW-0472">Membrane</keyword>
<evidence type="ECO:0008006" key="5">
    <source>
        <dbReference type="Google" id="ProtNLM"/>
    </source>
</evidence>
<proteinExistence type="predicted"/>
<dbReference type="InterPro" id="IPR015943">
    <property type="entry name" value="WD40/YVTN_repeat-like_dom_sf"/>
</dbReference>
<feature type="region of interest" description="Disordered" evidence="1">
    <location>
        <begin position="102"/>
        <end position="121"/>
    </location>
</feature>
<feature type="compositionally biased region" description="Basic and acidic residues" evidence="1">
    <location>
        <begin position="49"/>
        <end position="61"/>
    </location>
</feature>
<dbReference type="SUPFAM" id="SSF50998">
    <property type="entry name" value="Quinoprotein alcohol dehydrogenase-like"/>
    <property type="match status" value="1"/>
</dbReference>
<name>H8G7J8_9PSEU</name>
<feature type="region of interest" description="Disordered" evidence="1">
    <location>
        <begin position="1"/>
        <end position="71"/>
    </location>
</feature>
<keyword evidence="2" id="KW-1133">Transmembrane helix</keyword>
<dbReference type="Proteomes" id="UP000004705">
    <property type="component" value="Chromosome"/>
</dbReference>
<feature type="transmembrane region" description="Helical" evidence="2">
    <location>
        <begin position="77"/>
        <end position="96"/>
    </location>
</feature>
<dbReference type="OrthoDB" id="5182370at2"/>
<evidence type="ECO:0000256" key="1">
    <source>
        <dbReference type="SAM" id="MobiDB-lite"/>
    </source>
</evidence>
<sequence length="467" mass="49422">MSTPSGRPDEHPPETTSPPPETRPENEDAPGPAESSAPDAEHTPGGLHDGARDTTGEDSQRARASRRSPWNRRRDRVLATALAVVCVAAGVVVWLFSDSHATTHRTASEPPPRLEGPASVPGSLAERWRADSAATPVPLAQGGFVITGSDGTVAGRDPLTGEVRWEYGRDLELCTVGTAWSKAVAVYRKDAGCSEVTQLDPATGQRTAQRNGDAESPTRLVVDGGHVTTTGTRLINTWRSDLVKTLEYGRVPAPVNPNRQPRPDCHYSTVAAGGDRVGVIEHCPNETGARLTVLKAAGDEADEPEQVFSALLPETTAQLVAMSDERVAVALPERRQLFVWDYGGKQVGTFDLAVPSDDLAAVPESGAVSTAVGREQLYWFTGSSTVALSLPDLRPRWTVEGTLGAGTVFAGEYVVPIPGGLAALDERTGAVTRTVAVDRRGHSGPVELEATGPVLLEQRGGTLVALR</sequence>
<evidence type="ECO:0000313" key="4">
    <source>
        <dbReference type="Proteomes" id="UP000004705"/>
    </source>
</evidence>
<evidence type="ECO:0000256" key="2">
    <source>
        <dbReference type="SAM" id="Phobius"/>
    </source>
</evidence>
<keyword evidence="2" id="KW-0812">Transmembrane</keyword>
<keyword evidence="4" id="KW-1185">Reference proteome</keyword>
<accession>H8G7J8</accession>
<dbReference type="Gene3D" id="2.130.10.10">
    <property type="entry name" value="YVTN repeat-like/Quinoprotein amine dehydrogenase"/>
    <property type="match status" value="1"/>
</dbReference>
<dbReference type="EMBL" id="CM001466">
    <property type="protein sequence ID" value="EHY90361.1"/>
    <property type="molecule type" value="Genomic_DNA"/>
</dbReference>
<evidence type="ECO:0000313" key="3">
    <source>
        <dbReference type="EMBL" id="EHY90361.1"/>
    </source>
</evidence>
<reference evidence="3 4" key="1">
    <citation type="journal article" date="2012" name="Stand. Genomic Sci.">
        <title>Genome sequence of the soil bacterium Saccharomonospora azurea type strain (NA-128(T)).</title>
        <authorList>
            <person name="Klenk H.P."/>
            <person name="Held B."/>
            <person name="Lucas S."/>
            <person name="Lapidus A."/>
            <person name="Copeland A."/>
            <person name="Hammon N."/>
            <person name="Pitluck S."/>
            <person name="Goodwin L.A."/>
            <person name="Han C."/>
            <person name="Tapia R."/>
            <person name="Brambilla E.M."/>
            <person name="Potter G."/>
            <person name="Land M."/>
            <person name="Ivanova N."/>
            <person name="Rohde M."/>
            <person name="Goker M."/>
            <person name="Detter J.C."/>
            <person name="Kyrpides N.C."/>
            <person name="Woyke T."/>
        </authorList>
    </citation>
    <scope>NUCLEOTIDE SEQUENCE [LARGE SCALE GENOMIC DNA]</scope>
    <source>
        <strain evidence="3 4">NA-128</strain>
    </source>
</reference>
<dbReference type="HOGENOM" id="CLU_042525_0_0_11"/>
<gene>
    <name evidence="3" type="ORF">SacazDRAFT_03488</name>
</gene>
<protein>
    <recommendedName>
        <fullName evidence="5">PQQ enzyme repeat-containing protein</fullName>
    </recommendedName>
</protein>
<dbReference type="AlphaFoldDB" id="H8G7J8"/>
<dbReference type="RefSeq" id="WP_005443711.1">
    <property type="nucleotide sequence ID" value="NZ_CM001466.1"/>
</dbReference>